<dbReference type="PANTHER" id="PTHR10773:SF19">
    <property type="match status" value="1"/>
</dbReference>
<feature type="compositionally biased region" description="Polar residues" evidence="2">
    <location>
        <begin position="600"/>
        <end position="612"/>
    </location>
</feature>
<feature type="region of interest" description="Disordered" evidence="2">
    <location>
        <begin position="1"/>
        <end position="36"/>
    </location>
</feature>
<feature type="region of interest" description="Disordered" evidence="2">
    <location>
        <begin position="599"/>
        <end position="623"/>
    </location>
</feature>
<proteinExistence type="predicted"/>
<name>A0A7R9ANZ5_TIMSH</name>
<accession>A0A7R9ANZ5</accession>
<evidence type="ECO:0000313" key="3">
    <source>
        <dbReference type="EMBL" id="CAD7257083.1"/>
    </source>
</evidence>
<gene>
    <name evidence="3" type="ORF">TSIB3V08_LOCUS1358</name>
</gene>
<feature type="region of interest" description="Disordered" evidence="2">
    <location>
        <begin position="160"/>
        <end position="182"/>
    </location>
</feature>
<dbReference type="PANTHER" id="PTHR10773">
    <property type="entry name" value="DNA-DIRECTED RNA POLYMERASES I, II, AND III SUBUNIT RPABC2"/>
    <property type="match status" value="1"/>
</dbReference>
<evidence type="ECO:0000256" key="1">
    <source>
        <dbReference type="SAM" id="Coils"/>
    </source>
</evidence>
<organism evidence="3">
    <name type="scientific">Timema shepardi</name>
    <name type="common">Walking stick</name>
    <dbReference type="NCBI Taxonomy" id="629360"/>
    <lineage>
        <taxon>Eukaryota</taxon>
        <taxon>Metazoa</taxon>
        <taxon>Ecdysozoa</taxon>
        <taxon>Arthropoda</taxon>
        <taxon>Hexapoda</taxon>
        <taxon>Insecta</taxon>
        <taxon>Pterygota</taxon>
        <taxon>Neoptera</taxon>
        <taxon>Polyneoptera</taxon>
        <taxon>Phasmatodea</taxon>
        <taxon>Timematodea</taxon>
        <taxon>Timematoidea</taxon>
        <taxon>Timematidae</taxon>
        <taxon>Timema</taxon>
    </lineage>
</organism>
<keyword evidence="1" id="KW-0175">Coiled coil</keyword>
<feature type="region of interest" description="Disordered" evidence="2">
    <location>
        <begin position="539"/>
        <end position="566"/>
    </location>
</feature>
<dbReference type="AlphaFoldDB" id="A0A7R9ANZ5"/>
<evidence type="ECO:0000256" key="2">
    <source>
        <dbReference type="SAM" id="MobiDB-lite"/>
    </source>
</evidence>
<protein>
    <recommendedName>
        <fullName evidence="4">Integrase catalytic domain-containing protein</fullName>
    </recommendedName>
</protein>
<feature type="coiled-coil region" evidence="1">
    <location>
        <begin position="263"/>
        <end position="295"/>
    </location>
</feature>
<dbReference type="EMBL" id="OC000374">
    <property type="protein sequence ID" value="CAD7257083.1"/>
    <property type="molecule type" value="Genomic_DNA"/>
</dbReference>
<evidence type="ECO:0008006" key="4">
    <source>
        <dbReference type="Google" id="ProtNLM"/>
    </source>
</evidence>
<sequence length="623" mass="72505">MSESDKFVSGSDSYSDENTRAGSESSTKKRKGVGRIKDATKKLRDSTYETGEDCNCKRFECFKKVSIEERKSLIKIFNDIGRDKGRDSQNCYLAGLISLHSVKRRRPRKNEEAWFNDFSYSYKVRVIRENKAIEIPVCFKAFISFFGLTHNRVQTIKRSLGETGKPPVDRRGKHQKRGNKLPPANIDKVRGFFGSLKGRKAHYSLKDSKKMYLPEDSNVKKLLELFLEKNTEVQISYEKFRSIFVTEFNISFGYPRTDTCSQCDEWKAQISNISREKAQTANEEKQCELQSIVEKIEVERKLHLMKADCFFRNKRLAKQQARKTRKIESIAFDYGKNLPVPNITTSDVYFKRQLSFYVFNIHVLATGLSIMYTYDQTVARKGANDVVSMLHHFINTFLDFEVEELNIFCDSASGQNKNFTMFRYLHYMTVTSKRFQKITVTFPIRGHSFMEPDKNMGLIPKKVIAETPDGWRRVIRDARTKPSHFEVIACEQTMFKSWGDFLTPHYKKKLPTATRPIRQMKVSQDKPHFLSHRENYNGPYLSSVITDKNNKKRPTPGTDQREPEQLYHAPIKLPMEKYRDLEDLIKFCEEEGSQDFYRQLLSSVQGTEQQDPGPNVDEPDSDF</sequence>
<reference evidence="3" key="1">
    <citation type="submission" date="2020-11" db="EMBL/GenBank/DDBJ databases">
        <authorList>
            <person name="Tran Van P."/>
        </authorList>
    </citation>
    <scope>NUCLEOTIDE SEQUENCE</scope>
</reference>